<dbReference type="InterPro" id="IPR002933">
    <property type="entry name" value="Peptidase_M20"/>
</dbReference>
<dbReference type="GO" id="GO:0008233">
    <property type="term" value="F:peptidase activity"/>
    <property type="evidence" value="ECO:0007669"/>
    <property type="project" value="UniProtKB-KW"/>
</dbReference>
<dbReference type="Pfam" id="PF07687">
    <property type="entry name" value="M20_dimer"/>
    <property type="match status" value="1"/>
</dbReference>
<dbReference type="NCBIfam" id="NF005914">
    <property type="entry name" value="PRK07907.1"/>
    <property type="match status" value="1"/>
</dbReference>
<evidence type="ECO:0000259" key="4">
    <source>
        <dbReference type="Pfam" id="PF07687"/>
    </source>
</evidence>
<evidence type="ECO:0000313" key="5">
    <source>
        <dbReference type="EMBL" id="HIY65671.1"/>
    </source>
</evidence>
<feature type="domain" description="Peptidase M20 dimerisation" evidence="4">
    <location>
        <begin position="206"/>
        <end position="354"/>
    </location>
</feature>
<accession>A0A9D2C830</accession>
<dbReference type="Pfam" id="PF01546">
    <property type="entry name" value="Peptidase_M20"/>
    <property type="match status" value="1"/>
</dbReference>
<dbReference type="GO" id="GO:0006508">
    <property type="term" value="P:proteolysis"/>
    <property type="evidence" value="ECO:0007669"/>
    <property type="project" value="UniProtKB-KW"/>
</dbReference>
<dbReference type="InterPro" id="IPR011650">
    <property type="entry name" value="Peptidase_M20_dimer"/>
</dbReference>
<keyword evidence="3" id="KW-0378">Hydrolase</keyword>
<organism evidence="5 6">
    <name type="scientific">Candidatus Agrococcus pullicola</name>
    <dbReference type="NCBI Taxonomy" id="2838429"/>
    <lineage>
        <taxon>Bacteria</taxon>
        <taxon>Bacillati</taxon>
        <taxon>Actinomycetota</taxon>
        <taxon>Actinomycetes</taxon>
        <taxon>Micrococcales</taxon>
        <taxon>Microbacteriaceae</taxon>
        <taxon>Agrococcus</taxon>
    </lineage>
</organism>
<sequence length="460" mass="48758">MTNHEQALGAVDASMEQTIADLENLIRIPSVAFDGYDHAHLKHSAEAVKALMESTGVFDHVRIERVPIEPGSEVLGQPAVIARREAAPGKPTVLLYAHHDVQPWGDEALWNTPPFEPTVIGDRLYGRGASDDKAGVISHVAALRVLEQVAPDNGLGIALFIEGEEEFGSRSFANFLATHRDTLAADAIVVADSDNWSTEVPSLTVALRGNVTFRVTITTMEHAVHSGMFGGAVVDGAMAMIQTLSTLWDSTGAVAVDGLASASREVPEKPEDEIRADAGVLEGVALASDGPVLERMWFGPSITVTGMDIPPVQQASNTIQPSMSAKISARVAPGQSAQEAFEAIERHIRAHAPTGSRVEITEVDTGNPFLVDTTGDAVAAMKQAMADAWGHEPMEVGIGGSIPFIATLEQEFPKAEILVTGVEDPATMAHSPNESQHLGVLRNAIGSEALFLIRMAGGTQ</sequence>
<dbReference type="Gene3D" id="3.30.70.360">
    <property type="match status" value="1"/>
</dbReference>
<dbReference type="EMBL" id="DXDC01000153">
    <property type="protein sequence ID" value="HIY65671.1"/>
    <property type="molecule type" value="Genomic_DNA"/>
</dbReference>
<name>A0A9D2C830_9MICO</name>
<dbReference type="AlphaFoldDB" id="A0A9D2C830"/>
<protein>
    <submittedName>
        <fullName evidence="5">Dipeptidase</fullName>
    </submittedName>
</protein>
<evidence type="ECO:0000256" key="3">
    <source>
        <dbReference type="ARBA" id="ARBA00022801"/>
    </source>
</evidence>
<dbReference type="Gene3D" id="3.40.630.10">
    <property type="entry name" value="Zn peptidases"/>
    <property type="match status" value="1"/>
</dbReference>
<gene>
    <name evidence="5" type="ORF">H9830_05275</name>
</gene>
<evidence type="ECO:0000313" key="6">
    <source>
        <dbReference type="Proteomes" id="UP000824005"/>
    </source>
</evidence>
<reference evidence="5" key="2">
    <citation type="submission" date="2021-04" db="EMBL/GenBank/DDBJ databases">
        <authorList>
            <person name="Gilroy R."/>
        </authorList>
    </citation>
    <scope>NUCLEOTIDE SEQUENCE</scope>
    <source>
        <strain evidence="5">ChiGjej1B1-98</strain>
    </source>
</reference>
<evidence type="ECO:0000256" key="1">
    <source>
        <dbReference type="ARBA" id="ARBA00022670"/>
    </source>
</evidence>
<comment type="caution">
    <text evidence="5">The sequence shown here is derived from an EMBL/GenBank/DDBJ whole genome shotgun (WGS) entry which is preliminary data.</text>
</comment>
<dbReference type="PANTHER" id="PTHR43270">
    <property type="entry name" value="BETA-ALA-HIS DIPEPTIDASE"/>
    <property type="match status" value="1"/>
</dbReference>
<keyword evidence="1" id="KW-0645">Protease</keyword>
<dbReference type="PANTHER" id="PTHR43270:SF12">
    <property type="entry name" value="SUCCINYL-DIAMINOPIMELATE DESUCCINYLASE"/>
    <property type="match status" value="1"/>
</dbReference>
<keyword evidence="2" id="KW-0479">Metal-binding</keyword>
<dbReference type="GO" id="GO:0046872">
    <property type="term" value="F:metal ion binding"/>
    <property type="evidence" value="ECO:0007669"/>
    <property type="project" value="UniProtKB-KW"/>
</dbReference>
<dbReference type="InterPro" id="IPR051458">
    <property type="entry name" value="Cyt/Met_Dipeptidase"/>
</dbReference>
<proteinExistence type="predicted"/>
<dbReference type="SUPFAM" id="SSF53187">
    <property type="entry name" value="Zn-dependent exopeptidases"/>
    <property type="match status" value="1"/>
</dbReference>
<reference evidence="5" key="1">
    <citation type="journal article" date="2021" name="PeerJ">
        <title>Extensive microbial diversity within the chicken gut microbiome revealed by metagenomics and culture.</title>
        <authorList>
            <person name="Gilroy R."/>
            <person name="Ravi A."/>
            <person name="Getino M."/>
            <person name="Pursley I."/>
            <person name="Horton D.L."/>
            <person name="Alikhan N.F."/>
            <person name="Baker D."/>
            <person name="Gharbi K."/>
            <person name="Hall N."/>
            <person name="Watson M."/>
            <person name="Adriaenssens E.M."/>
            <person name="Foster-Nyarko E."/>
            <person name="Jarju S."/>
            <person name="Secka A."/>
            <person name="Antonio M."/>
            <person name="Oren A."/>
            <person name="Chaudhuri R.R."/>
            <person name="La Ragione R."/>
            <person name="Hildebrand F."/>
            <person name="Pallen M.J."/>
        </authorList>
    </citation>
    <scope>NUCLEOTIDE SEQUENCE</scope>
    <source>
        <strain evidence="5">ChiGjej1B1-98</strain>
    </source>
</reference>
<dbReference type="Proteomes" id="UP000824005">
    <property type="component" value="Unassembled WGS sequence"/>
</dbReference>
<evidence type="ECO:0000256" key="2">
    <source>
        <dbReference type="ARBA" id="ARBA00022723"/>
    </source>
</evidence>